<organism evidence="1 2">
    <name type="scientific">Cryptolaemus montrouzieri</name>
    <dbReference type="NCBI Taxonomy" id="559131"/>
    <lineage>
        <taxon>Eukaryota</taxon>
        <taxon>Metazoa</taxon>
        <taxon>Ecdysozoa</taxon>
        <taxon>Arthropoda</taxon>
        <taxon>Hexapoda</taxon>
        <taxon>Insecta</taxon>
        <taxon>Pterygota</taxon>
        <taxon>Neoptera</taxon>
        <taxon>Endopterygota</taxon>
        <taxon>Coleoptera</taxon>
        <taxon>Polyphaga</taxon>
        <taxon>Cucujiformia</taxon>
        <taxon>Coccinelloidea</taxon>
        <taxon>Coccinellidae</taxon>
        <taxon>Scymninae</taxon>
        <taxon>Scymnini</taxon>
        <taxon>Cryptolaemus</taxon>
    </lineage>
</organism>
<accession>A0ABD2NHC6</accession>
<gene>
    <name evidence="1" type="ORF">HHI36_013422</name>
</gene>
<sequence length="105" mass="12245">MDRFNENFPKKRVKANYNKNRVVMPSPEIAALKNKVDASYTIFRVRRDDASEQLDKTLKSRLKRTMDSSIRSGQCEQIANAFNRSKEIWKIINAEVKEPKSVNKL</sequence>
<evidence type="ECO:0000313" key="2">
    <source>
        <dbReference type="Proteomes" id="UP001516400"/>
    </source>
</evidence>
<protein>
    <submittedName>
        <fullName evidence="1">Uncharacterized protein</fullName>
    </submittedName>
</protein>
<dbReference type="Proteomes" id="UP001516400">
    <property type="component" value="Unassembled WGS sequence"/>
</dbReference>
<dbReference type="EMBL" id="JABFTP020000103">
    <property type="protein sequence ID" value="KAL3278078.1"/>
    <property type="molecule type" value="Genomic_DNA"/>
</dbReference>
<reference evidence="1 2" key="1">
    <citation type="journal article" date="2021" name="BMC Biol.">
        <title>Horizontally acquired antibacterial genes associated with adaptive radiation of ladybird beetles.</title>
        <authorList>
            <person name="Li H.S."/>
            <person name="Tang X.F."/>
            <person name="Huang Y.H."/>
            <person name="Xu Z.Y."/>
            <person name="Chen M.L."/>
            <person name="Du X.Y."/>
            <person name="Qiu B.Y."/>
            <person name="Chen P.T."/>
            <person name="Zhang W."/>
            <person name="Slipinski A."/>
            <person name="Escalona H.E."/>
            <person name="Waterhouse R.M."/>
            <person name="Zwick A."/>
            <person name="Pang H."/>
        </authorList>
    </citation>
    <scope>NUCLEOTIDE SEQUENCE [LARGE SCALE GENOMIC DNA]</scope>
    <source>
        <strain evidence="1">SYSU2018</strain>
    </source>
</reference>
<name>A0ABD2NHC6_9CUCU</name>
<proteinExistence type="predicted"/>
<keyword evidence="2" id="KW-1185">Reference proteome</keyword>
<comment type="caution">
    <text evidence="1">The sequence shown here is derived from an EMBL/GenBank/DDBJ whole genome shotgun (WGS) entry which is preliminary data.</text>
</comment>
<dbReference type="AlphaFoldDB" id="A0ABD2NHC6"/>
<evidence type="ECO:0000313" key="1">
    <source>
        <dbReference type="EMBL" id="KAL3278078.1"/>
    </source>
</evidence>